<feature type="compositionally biased region" description="Low complexity" evidence="1">
    <location>
        <begin position="99"/>
        <end position="111"/>
    </location>
</feature>
<evidence type="ECO:0000313" key="2">
    <source>
        <dbReference type="EMBL" id="KAK0592391.1"/>
    </source>
</evidence>
<keyword evidence="3" id="KW-1185">Reference proteome</keyword>
<protein>
    <submittedName>
        <fullName evidence="2">Uncharacterized protein</fullName>
    </submittedName>
</protein>
<comment type="caution">
    <text evidence="2">The sequence shown here is derived from an EMBL/GenBank/DDBJ whole genome shotgun (WGS) entry which is preliminary data.</text>
</comment>
<sequence>MVDNASSSSALLAPSSNSSSNTNCISNSGHQNTSNDEDGSCNLDKVSSSHDCTADAIPRLFQLFPSSSSTSTAIPAVDRPQLSDQSLTHNQELTTSVPSSTSRNTDVSSSTAVSTPGAETQMQPIVSQHHMITRSKNGIFKSRVFLSECNFPSGFLIEWDPKSIKSAARSEMV</sequence>
<gene>
    <name evidence="2" type="ORF">LWI29_018349</name>
</gene>
<evidence type="ECO:0000313" key="3">
    <source>
        <dbReference type="Proteomes" id="UP001168877"/>
    </source>
</evidence>
<feature type="region of interest" description="Disordered" evidence="1">
    <location>
        <begin position="90"/>
        <end position="126"/>
    </location>
</feature>
<feature type="compositionally biased region" description="Polar residues" evidence="1">
    <location>
        <begin position="112"/>
        <end position="126"/>
    </location>
</feature>
<reference evidence="2" key="1">
    <citation type="journal article" date="2022" name="Plant J.">
        <title>Strategies of tolerance reflected in two North American maple genomes.</title>
        <authorList>
            <person name="McEvoy S.L."/>
            <person name="Sezen U.U."/>
            <person name="Trouern-Trend A."/>
            <person name="McMahon S.M."/>
            <person name="Schaberg P.G."/>
            <person name="Yang J."/>
            <person name="Wegrzyn J.L."/>
            <person name="Swenson N.G."/>
        </authorList>
    </citation>
    <scope>NUCLEOTIDE SEQUENCE</scope>
    <source>
        <strain evidence="2">NS2018</strain>
    </source>
</reference>
<organism evidence="2 3">
    <name type="scientific">Acer saccharum</name>
    <name type="common">Sugar maple</name>
    <dbReference type="NCBI Taxonomy" id="4024"/>
    <lineage>
        <taxon>Eukaryota</taxon>
        <taxon>Viridiplantae</taxon>
        <taxon>Streptophyta</taxon>
        <taxon>Embryophyta</taxon>
        <taxon>Tracheophyta</taxon>
        <taxon>Spermatophyta</taxon>
        <taxon>Magnoliopsida</taxon>
        <taxon>eudicotyledons</taxon>
        <taxon>Gunneridae</taxon>
        <taxon>Pentapetalae</taxon>
        <taxon>rosids</taxon>
        <taxon>malvids</taxon>
        <taxon>Sapindales</taxon>
        <taxon>Sapindaceae</taxon>
        <taxon>Hippocastanoideae</taxon>
        <taxon>Acereae</taxon>
        <taxon>Acer</taxon>
    </lineage>
</organism>
<evidence type="ECO:0000256" key="1">
    <source>
        <dbReference type="SAM" id="MobiDB-lite"/>
    </source>
</evidence>
<reference evidence="2" key="2">
    <citation type="submission" date="2023-06" db="EMBL/GenBank/DDBJ databases">
        <authorList>
            <person name="Swenson N.G."/>
            <person name="Wegrzyn J.L."/>
            <person name="Mcevoy S.L."/>
        </authorList>
    </citation>
    <scope>NUCLEOTIDE SEQUENCE</scope>
    <source>
        <strain evidence="2">NS2018</strain>
        <tissue evidence="2">Leaf</tissue>
    </source>
</reference>
<name>A0AA39VVQ1_ACESA</name>
<feature type="compositionally biased region" description="Low complexity" evidence="1">
    <location>
        <begin position="1"/>
        <end position="28"/>
    </location>
</feature>
<dbReference type="Proteomes" id="UP001168877">
    <property type="component" value="Unassembled WGS sequence"/>
</dbReference>
<proteinExistence type="predicted"/>
<dbReference type="EMBL" id="JAUESC010000380">
    <property type="protein sequence ID" value="KAK0592391.1"/>
    <property type="molecule type" value="Genomic_DNA"/>
</dbReference>
<accession>A0AA39VVQ1</accession>
<dbReference type="AlphaFoldDB" id="A0AA39VVQ1"/>
<feature type="region of interest" description="Disordered" evidence="1">
    <location>
        <begin position="1"/>
        <end position="41"/>
    </location>
</feature>